<organism evidence="1 2">
    <name type="scientific">Pseudomonas aeruginosa</name>
    <dbReference type="NCBI Taxonomy" id="287"/>
    <lineage>
        <taxon>Bacteria</taxon>
        <taxon>Pseudomonadati</taxon>
        <taxon>Pseudomonadota</taxon>
        <taxon>Gammaproteobacteria</taxon>
        <taxon>Pseudomonadales</taxon>
        <taxon>Pseudomonadaceae</taxon>
        <taxon>Pseudomonas</taxon>
    </lineage>
</organism>
<sequence>MFRTHLQAEVKGAVAFGDGLRVWRYVEQAIHCPWLYVCCTEKSGELTFSSMLMVADMSLFEEMLAQQTERLRVENVLLVSPGHLNRSAGWLMEGLVELCEVISPASEHLAYVYKLEGGSSYWDGYVQDPQHTLLRVIYSRS</sequence>
<dbReference type="RefSeq" id="WP_023465214.1">
    <property type="nucleotide sequence ID" value="NZ_CAADLW010000405.1"/>
</dbReference>
<comment type="caution">
    <text evidence="1">The sequence shown here is derived from an EMBL/GenBank/DDBJ whole genome shotgun (WGS) entry which is preliminary data.</text>
</comment>
<dbReference type="EMBL" id="NFFZ01000030">
    <property type="protein sequence ID" value="OTI55316.1"/>
    <property type="molecule type" value="Genomic_DNA"/>
</dbReference>
<evidence type="ECO:0000313" key="1">
    <source>
        <dbReference type="EMBL" id="OTI55316.1"/>
    </source>
</evidence>
<dbReference type="Proteomes" id="UP000194857">
    <property type="component" value="Unassembled WGS sequence"/>
</dbReference>
<protein>
    <submittedName>
        <fullName evidence="1">Uncharacterized protein</fullName>
    </submittedName>
</protein>
<reference evidence="1 2" key="1">
    <citation type="submission" date="2017-05" db="EMBL/GenBank/DDBJ databases">
        <authorList>
            <person name="Song R."/>
            <person name="Chenine A.L."/>
            <person name="Ruprecht R.M."/>
        </authorList>
    </citation>
    <scope>NUCLEOTIDE SEQUENCE [LARGE SCALE GENOMIC DNA]</scope>
    <source>
        <strain evidence="1 2">S567_C10_BS</strain>
    </source>
</reference>
<gene>
    <name evidence="1" type="ORF">CAZ10_34195</name>
</gene>
<dbReference type="AlphaFoldDB" id="A0A241XGJ8"/>
<name>A0A241XGJ8_PSEAI</name>
<accession>A0A241XGJ8</accession>
<proteinExistence type="predicted"/>
<evidence type="ECO:0000313" key="2">
    <source>
        <dbReference type="Proteomes" id="UP000194857"/>
    </source>
</evidence>